<evidence type="ECO:0000313" key="9">
    <source>
        <dbReference type="Proteomes" id="UP000002037"/>
    </source>
</evidence>
<keyword evidence="4 6" id="KW-0862">Zinc</keyword>
<keyword evidence="5 6" id="KW-0482">Metalloprotease</keyword>
<dbReference type="EMBL" id="GG692399">
    <property type="protein sequence ID" value="EER32249.1"/>
    <property type="molecule type" value="Genomic_DNA"/>
</dbReference>
<comment type="similarity">
    <text evidence="6">Belongs to the peptidase M48 family.</text>
</comment>
<sequence length="361" mass="41920">MINSTPSKTKINPPSYPSSISISHQLMFRTRLFFRPWLKRTYATYKRFDNTTSSFTTSYAHILTSRKTLYVGGGLLGFYIYNLHAAPFTGRRRFIWVPYWLENKIGDYSYYQIYNQYKSMILPHSNPLYTRVSNIMNKLLSVALTDNINDDISQRFLKHLKSLNWEINIIQNNNLPPNAFILPNGKIFIFSSILPICENDDGLATVLAHELSHQLAQHSSEQLSKQPIYLVLSTILYSITGISWFNDLLINGVLTMPASREMESEADHIGCELLAKACFHPEQAINFWQRMSQAEKRLTGRTVAGMESIQTWEFFSTHPATSKRIADIQKWMPRLLQIRESSGCYEYGKFHNFNQSYFKRF</sequence>
<name>C5MCG9_CANTT</name>
<dbReference type="GO" id="GO:0005743">
    <property type="term" value="C:mitochondrial inner membrane"/>
    <property type="evidence" value="ECO:0007669"/>
    <property type="project" value="EnsemblFungi"/>
</dbReference>
<dbReference type="CDD" id="cd07331">
    <property type="entry name" value="M48C_Oma1_like"/>
    <property type="match status" value="1"/>
</dbReference>
<accession>C5MCG9</accession>
<dbReference type="GO" id="GO:0031929">
    <property type="term" value="P:TOR signaling"/>
    <property type="evidence" value="ECO:0007669"/>
    <property type="project" value="EnsemblFungi"/>
</dbReference>
<dbReference type="GO" id="GO:0141164">
    <property type="term" value="P:mitochondrial protein quality control"/>
    <property type="evidence" value="ECO:0007669"/>
    <property type="project" value="EnsemblFungi"/>
</dbReference>
<dbReference type="GO" id="GO:0033108">
    <property type="term" value="P:mitochondrial respiratory chain complex assembly"/>
    <property type="evidence" value="ECO:0007669"/>
    <property type="project" value="EnsemblFungi"/>
</dbReference>
<dbReference type="GO" id="GO:0034982">
    <property type="term" value="P:mitochondrial protein processing"/>
    <property type="evidence" value="ECO:0007669"/>
    <property type="project" value="TreeGrafter"/>
</dbReference>
<keyword evidence="1 6" id="KW-0645">Protease</keyword>
<keyword evidence="9" id="KW-1185">Reference proteome</keyword>
<dbReference type="RefSeq" id="XP_002549623.1">
    <property type="nucleotide sequence ID" value="XM_002549577.1"/>
</dbReference>
<evidence type="ECO:0000259" key="7">
    <source>
        <dbReference type="Pfam" id="PF01435"/>
    </source>
</evidence>
<evidence type="ECO:0000256" key="3">
    <source>
        <dbReference type="ARBA" id="ARBA00022801"/>
    </source>
</evidence>
<dbReference type="eggNOG" id="KOG2661">
    <property type="taxonomic scope" value="Eukaryota"/>
</dbReference>
<dbReference type="GO" id="GO:0035694">
    <property type="term" value="P:mitochondrial protein catabolic process"/>
    <property type="evidence" value="ECO:0007669"/>
    <property type="project" value="EnsemblFungi"/>
</dbReference>
<evidence type="ECO:0000256" key="6">
    <source>
        <dbReference type="RuleBase" id="RU003983"/>
    </source>
</evidence>
<evidence type="ECO:0000313" key="8">
    <source>
        <dbReference type="EMBL" id="EER32249.1"/>
    </source>
</evidence>
<dbReference type="STRING" id="294747.C5MCG9"/>
<dbReference type="Pfam" id="PF01435">
    <property type="entry name" value="Peptidase_M48"/>
    <property type="match status" value="1"/>
</dbReference>
<evidence type="ECO:0000256" key="1">
    <source>
        <dbReference type="ARBA" id="ARBA00022670"/>
    </source>
</evidence>
<dbReference type="PANTHER" id="PTHR22726:SF1">
    <property type="entry name" value="METALLOENDOPEPTIDASE OMA1, MITOCHONDRIAL"/>
    <property type="match status" value="1"/>
</dbReference>
<dbReference type="GO" id="GO:0004222">
    <property type="term" value="F:metalloendopeptidase activity"/>
    <property type="evidence" value="ECO:0007669"/>
    <property type="project" value="EnsemblFungi"/>
</dbReference>
<dbReference type="Gene3D" id="3.30.2010.10">
    <property type="entry name" value="Metalloproteases ('zincins'), catalytic domain"/>
    <property type="match status" value="1"/>
</dbReference>
<dbReference type="InterPro" id="IPR001915">
    <property type="entry name" value="Peptidase_M48"/>
</dbReference>
<dbReference type="KEGG" id="ctp:CTRG_03920"/>
<feature type="domain" description="Peptidase M48" evidence="7">
    <location>
        <begin position="158"/>
        <end position="331"/>
    </location>
</feature>
<dbReference type="InterPro" id="IPR051156">
    <property type="entry name" value="Mito/Outer_Membr_Metalloprot"/>
</dbReference>
<proteinExistence type="inferred from homology"/>
<keyword evidence="3 6" id="KW-0378">Hydrolase</keyword>
<dbReference type="VEuPathDB" id="FungiDB:CTRG_03920"/>
<dbReference type="AlphaFoldDB" id="C5MCG9"/>
<evidence type="ECO:0000256" key="5">
    <source>
        <dbReference type="ARBA" id="ARBA00023049"/>
    </source>
</evidence>
<evidence type="ECO:0000256" key="2">
    <source>
        <dbReference type="ARBA" id="ARBA00022723"/>
    </source>
</evidence>
<organism evidence="8 9">
    <name type="scientific">Candida tropicalis (strain ATCC MYA-3404 / T1)</name>
    <name type="common">Yeast</name>
    <dbReference type="NCBI Taxonomy" id="294747"/>
    <lineage>
        <taxon>Eukaryota</taxon>
        <taxon>Fungi</taxon>
        <taxon>Dikarya</taxon>
        <taxon>Ascomycota</taxon>
        <taxon>Saccharomycotina</taxon>
        <taxon>Pichiomycetes</taxon>
        <taxon>Debaryomycetaceae</taxon>
        <taxon>Candida/Lodderomyces clade</taxon>
        <taxon>Candida</taxon>
    </lineage>
</organism>
<protein>
    <recommendedName>
        <fullName evidence="7">Peptidase M48 domain-containing protein</fullName>
    </recommendedName>
</protein>
<dbReference type="GeneID" id="8295767"/>
<comment type="cofactor">
    <cofactor evidence="6">
        <name>Zn(2+)</name>
        <dbReference type="ChEBI" id="CHEBI:29105"/>
    </cofactor>
    <text evidence="6">Binds 1 zinc ion per subunit.</text>
</comment>
<dbReference type="OrthoDB" id="7464992at2759"/>
<reference evidence="8 9" key="1">
    <citation type="journal article" date="2009" name="Nature">
        <title>Evolution of pathogenicity and sexual reproduction in eight Candida genomes.</title>
        <authorList>
            <person name="Butler G."/>
            <person name="Rasmussen M.D."/>
            <person name="Lin M.F."/>
            <person name="Santos M.A."/>
            <person name="Sakthikumar S."/>
            <person name="Munro C.A."/>
            <person name="Rheinbay E."/>
            <person name="Grabherr M."/>
            <person name="Forche A."/>
            <person name="Reedy J.L."/>
            <person name="Agrafioti I."/>
            <person name="Arnaud M.B."/>
            <person name="Bates S."/>
            <person name="Brown A.J."/>
            <person name="Brunke S."/>
            <person name="Costanzo M.C."/>
            <person name="Fitzpatrick D.A."/>
            <person name="de Groot P.W."/>
            <person name="Harris D."/>
            <person name="Hoyer L.L."/>
            <person name="Hube B."/>
            <person name="Klis F.M."/>
            <person name="Kodira C."/>
            <person name="Lennard N."/>
            <person name="Logue M.E."/>
            <person name="Martin R."/>
            <person name="Neiman A.M."/>
            <person name="Nikolaou E."/>
            <person name="Quail M.A."/>
            <person name="Quinn J."/>
            <person name="Santos M.C."/>
            <person name="Schmitzberger F.F."/>
            <person name="Sherlock G."/>
            <person name="Shah P."/>
            <person name="Silverstein K.A."/>
            <person name="Skrzypek M.S."/>
            <person name="Soll D."/>
            <person name="Staggs R."/>
            <person name="Stansfield I."/>
            <person name="Stumpf M.P."/>
            <person name="Sudbery P.E."/>
            <person name="Srikantha T."/>
            <person name="Zeng Q."/>
            <person name="Berman J."/>
            <person name="Berriman M."/>
            <person name="Heitman J."/>
            <person name="Gow N.A."/>
            <person name="Lorenz M.C."/>
            <person name="Birren B.W."/>
            <person name="Kellis M."/>
            <person name="Cuomo C.A."/>
        </authorList>
    </citation>
    <scope>NUCLEOTIDE SEQUENCE [LARGE SCALE GENOMIC DNA]</scope>
    <source>
        <strain evidence="9">ATCC MYA-3404 / T1</strain>
    </source>
</reference>
<gene>
    <name evidence="8" type="ORF">CTRG_03920</name>
</gene>
<dbReference type="GO" id="GO:0046872">
    <property type="term" value="F:metal ion binding"/>
    <property type="evidence" value="ECO:0007669"/>
    <property type="project" value="UniProtKB-KW"/>
</dbReference>
<dbReference type="PANTHER" id="PTHR22726">
    <property type="entry name" value="METALLOENDOPEPTIDASE OMA1"/>
    <property type="match status" value="1"/>
</dbReference>
<evidence type="ECO:0000256" key="4">
    <source>
        <dbReference type="ARBA" id="ARBA00022833"/>
    </source>
</evidence>
<dbReference type="HOGENOM" id="CLU_029002_1_0_1"/>
<keyword evidence="2" id="KW-0479">Metal-binding</keyword>
<dbReference type="Proteomes" id="UP000002037">
    <property type="component" value="Unassembled WGS sequence"/>
</dbReference>